<evidence type="ECO:0000313" key="1">
    <source>
        <dbReference type="EMBL" id="KAH9324588.1"/>
    </source>
</evidence>
<proteinExistence type="predicted"/>
<dbReference type="EMBL" id="JAHRHJ020000002">
    <property type="protein sequence ID" value="KAH9324588.1"/>
    <property type="molecule type" value="Genomic_DNA"/>
</dbReference>
<reference evidence="1 2" key="1">
    <citation type="journal article" date="2021" name="Nat. Plants">
        <title>The Taxus genome provides insights into paclitaxel biosynthesis.</title>
        <authorList>
            <person name="Xiong X."/>
            <person name="Gou J."/>
            <person name="Liao Q."/>
            <person name="Li Y."/>
            <person name="Zhou Q."/>
            <person name="Bi G."/>
            <person name="Li C."/>
            <person name="Du R."/>
            <person name="Wang X."/>
            <person name="Sun T."/>
            <person name="Guo L."/>
            <person name="Liang H."/>
            <person name="Lu P."/>
            <person name="Wu Y."/>
            <person name="Zhang Z."/>
            <person name="Ro D.K."/>
            <person name="Shang Y."/>
            <person name="Huang S."/>
            <person name="Yan J."/>
        </authorList>
    </citation>
    <scope>NUCLEOTIDE SEQUENCE [LARGE SCALE GENOMIC DNA]</scope>
    <source>
        <strain evidence="1">Ta-2019</strain>
    </source>
</reference>
<evidence type="ECO:0000313" key="2">
    <source>
        <dbReference type="Proteomes" id="UP000824469"/>
    </source>
</evidence>
<feature type="non-terminal residue" evidence="1">
    <location>
        <position position="1"/>
    </location>
</feature>
<gene>
    <name evidence="1" type="ORF">KI387_004766</name>
</gene>
<comment type="caution">
    <text evidence="1">The sequence shown here is derived from an EMBL/GenBank/DDBJ whole genome shotgun (WGS) entry which is preliminary data.</text>
</comment>
<feature type="non-terminal residue" evidence="1">
    <location>
        <position position="96"/>
    </location>
</feature>
<protein>
    <submittedName>
        <fullName evidence="1">Uncharacterized protein</fullName>
    </submittedName>
</protein>
<organism evidence="1 2">
    <name type="scientific">Taxus chinensis</name>
    <name type="common">Chinese yew</name>
    <name type="synonym">Taxus wallichiana var. chinensis</name>
    <dbReference type="NCBI Taxonomy" id="29808"/>
    <lineage>
        <taxon>Eukaryota</taxon>
        <taxon>Viridiplantae</taxon>
        <taxon>Streptophyta</taxon>
        <taxon>Embryophyta</taxon>
        <taxon>Tracheophyta</taxon>
        <taxon>Spermatophyta</taxon>
        <taxon>Pinopsida</taxon>
        <taxon>Pinidae</taxon>
        <taxon>Conifers II</taxon>
        <taxon>Cupressales</taxon>
        <taxon>Taxaceae</taxon>
        <taxon>Taxus</taxon>
    </lineage>
</organism>
<dbReference type="Proteomes" id="UP000824469">
    <property type="component" value="Unassembled WGS sequence"/>
</dbReference>
<accession>A0AA38LH05</accession>
<keyword evidence="2" id="KW-1185">Reference proteome</keyword>
<name>A0AA38LH05_TAXCH</name>
<dbReference type="AlphaFoldDB" id="A0AA38LH05"/>
<sequence>PIQGGMIPIHRKGTVHCQGQFQGQGHEAVPGAENQVMFAILGNNLYVTGLSPQKGILKITSVKRECPIQGGMIPIHREGTVHCQGQFQGQGHGAVP</sequence>